<feature type="region of interest" description="Disordered" evidence="1">
    <location>
        <begin position="262"/>
        <end position="298"/>
    </location>
</feature>
<dbReference type="STRING" id="983965.A0A2T4CJJ7"/>
<keyword evidence="3" id="KW-1185">Reference proteome</keyword>
<dbReference type="AlphaFoldDB" id="A0A2T4CJJ7"/>
<dbReference type="Proteomes" id="UP000240760">
    <property type="component" value="Unassembled WGS sequence"/>
</dbReference>
<organism evidence="2 3">
    <name type="scientific">Trichoderma longibrachiatum ATCC 18648</name>
    <dbReference type="NCBI Taxonomy" id="983965"/>
    <lineage>
        <taxon>Eukaryota</taxon>
        <taxon>Fungi</taxon>
        <taxon>Dikarya</taxon>
        <taxon>Ascomycota</taxon>
        <taxon>Pezizomycotina</taxon>
        <taxon>Sordariomycetes</taxon>
        <taxon>Hypocreomycetidae</taxon>
        <taxon>Hypocreales</taxon>
        <taxon>Hypocreaceae</taxon>
        <taxon>Trichoderma</taxon>
    </lineage>
</organism>
<name>A0A2T4CJJ7_TRILO</name>
<sequence>MPRAKYRELRSRAEQDPCVEPADLPSLDSFVHADLCMMGVPEDQHNDDSALLQGNEALDTLIWNAVQDAANSLGRGDCLTSTPELPLSSDDNIPGLNLPMDLNSTPYSETASPTSRADISTRRFSWLRAGLAEFYARLYGGGDLSVDEAIDYSRTDEEVEREFTDLINYMNMNSLSVDDLMQNNATTDSILNVTNHETTDCACAGGFTPFTATGGAAIFTTNNKTTDSFTEIRDDMPAYYHTIGHLDGMAQVHAPCSTATVSEPLSFEPNKGSSDEDMGDSPISGLQDASHDLDSDGNSKPGYKWCCKKWRKNDGNFKKHLRTHDPQLPCEAEPLGKRHCTKKFADKKGRDRHYWVSHKAYARKQKIPRPDSRCENCKTKFSRKDNGTRHLNRFPECRAAVERMLKGAA</sequence>
<proteinExistence type="predicted"/>
<evidence type="ECO:0000313" key="2">
    <source>
        <dbReference type="EMBL" id="PTB81682.1"/>
    </source>
</evidence>
<evidence type="ECO:0000313" key="3">
    <source>
        <dbReference type="Proteomes" id="UP000240760"/>
    </source>
</evidence>
<dbReference type="Gene3D" id="3.30.160.60">
    <property type="entry name" value="Classic Zinc Finger"/>
    <property type="match status" value="1"/>
</dbReference>
<feature type="compositionally biased region" description="Basic and acidic residues" evidence="1">
    <location>
        <begin position="1"/>
        <end position="15"/>
    </location>
</feature>
<dbReference type="OrthoDB" id="4899871at2759"/>
<evidence type="ECO:0000256" key="1">
    <source>
        <dbReference type="SAM" id="MobiDB-lite"/>
    </source>
</evidence>
<feature type="region of interest" description="Disordered" evidence="1">
    <location>
        <begin position="1"/>
        <end position="22"/>
    </location>
</feature>
<reference evidence="2 3" key="1">
    <citation type="submission" date="2016-07" db="EMBL/GenBank/DDBJ databases">
        <title>Multiple horizontal gene transfer events from other fungi enriched the ability of initially mycotrophic Trichoderma (Ascomycota) to feed on dead plant biomass.</title>
        <authorList>
            <consortium name="DOE Joint Genome Institute"/>
            <person name="Aerts A."/>
            <person name="Atanasova L."/>
            <person name="Chenthamara K."/>
            <person name="Zhang J."/>
            <person name="Grujic M."/>
            <person name="Henrissat B."/>
            <person name="Kuo A."/>
            <person name="Salamov A."/>
            <person name="Lipzen A."/>
            <person name="Labutti K."/>
            <person name="Barry K."/>
            <person name="Miao Y."/>
            <person name="Rahimi M.J."/>
            <person name="Shen Q."/>
            <person name="Grigoriev I.V."/>
            <person name="Kubicek C.P."/>
            <person name="Druzhinina I.S."/>
        </authorList>
    </citation>
    <scope>NUCLEOTIDE SEQUENCE [LARGE SCALE GENOMIC DNA]</scope>
    <source>
        <strain evidence="2 3">ATCC 18648</strain>
    </source>
</reference>
<protein>
    <recommendedName>
        <fullName evidence="4">C2H2-type domain-containing protein</fullName>
    </recommendedName>
</protein>
<accession>A0A2T4CJJ7</accession>
<dbReference type="EMBL" id="KZ679126">
    <property type="protein sequence ID" value="PTB81682.1"/>
    <property type="molecule type" value="Genomic_DNA"/>
</dbReference>
<evidence type="ECO:0008006" key="4">
    <source>
        <dbReference type="Google" id="ProtNLM"/>
    </source>
</evidence>
<gene>
    <name evidence="2" type="ORF">M440DRAFT_1322601</name>
</gene>